<dbReference type="Pfam" id="PF00656">
    <property type="entry name" value="Peptidase_C14"/>
    <property type="match status" value="1"/>
</dbReference>
<feature type="transmembrane region" description="Helical" evidence="1">
    <location>
        <begin position="523"/>
        <end position="541"/>
    </location>
</feature>
<evidence type="ECO:0000313" key="3">
    <source>
        <dbReference type="EMBL" id="MFC3765306.1"/>
    </source>
</evidence>
<keyword evidence="1" id="KW-0472">Membrane</keyword>
<dbReference type="PANTHER" id="PTHR22576:SF37">
    <property type="entry name" value="MUCOSA-ASSOCIATED LYMPHOID TISSUE LYMPHOMA TRANSLOCATION PROTEIN 1"/>
    <property type="match status" value="1"/>
</dbReference>
<dbReference type="PROSITE" id="PS50208">
    <property type="entry name" value="CASPASE_P20"/>
    <property type="match status" value="1"/>
</dbReference>
<dbReference type="PANTHER" id="PTHR22576">
    <property type="entry name" value="MUCOSA ASSOCIATED LYMPHOID TISSUE LYMPHOMA TRANSLOCATION PROTEIN 1/PARACASPASE"/>
    <property type="match status" value="1"/>
</dbReference>
<dbReference type="InterPro" id="IPR011600">
    <property type="entry name" value="Pept_C14_caspase"/>
</dbReference>
<proteinExistence type="predicted"/>
<dbReference type="SUPFAM" id="SSF52129">
    <property type="entry name" value="Caspase-like"/>
    <property type="match status" value="1"/>
</dbReference>
<dbReference type="EMBL" id="JBHRZH010000037">
    <property type="protein sequence ID" value="MFC3765306.1"/>
    <property type="molecule type" value="Genomic_DNA"/>
</dbReference>
<reference evidence="4" key="1">
    <citation type="journal article" date="2019" name="Int. J. Syst. Evol. Microbiol.">
        <title>The Global Catalogue of Microorganisms (GCM) 10K type strain sequencing project: providing services to taxonomists for standard genome sequencing and annotation.</title>
        <authorList>
            <consortium name="The Broad Institute Genomics Platform"/>
            <consortium name="The Broad Institute Genome Sequencing Center for Infectious Disease"/>
            <person name="Wu L."/>
            <person name="Ma J."/>
        </authorList>
    </citation>
    <scope>NUCLEOTIDE SEQUENCE [LARGE SCALE GENOMIC DNA]</scope>
    <source>
        <strain evidence="4">CGMCC 4.7241</strain>
    </source>
</reference>
<dbReference type="InterPro" id="IPR001309">
    <property type="entry name" value="Pept_C14_p20"/>
</dbReference>
<dbReference type="InterPro" id="IPR029030">
    <property type="entry name" value="Caspase-like_dom_sf"/>
</dbReference>
<feature type="domain" description="Caspase family p20" evidence="2">
    <location>
        <begin position="140"/>
        <end position="265"/>
    </location>
</feature>
<feature type="transmembrane region" description="Helical" evidence="1">
    <location>
        <begin position="612"/>
        <end position="635"/>
    </location>
</feature>
<dbReference type="Proteomes" id="UP001595699">
    <property type="component" value="Unassembled WGS sequence"/>
</dbReference>
<comment type="caution">
    <text evidence="3">The sequence shown here is derived from an EMBL/GenBank/DDBJ whole genome shotgun (WGS) entry which is preliminary data.</text>
</comment>
<dbReference type="InterPro" id="IPR018247">
    <property type="entry name" value="EF_Hand_1_Ca_BS"/>
</dbReference>
<dbReference type="NCBIfam" id="NF047832">
    <property type="entry name" value="caspase_w_EACC1"/>
    <property type="match status" value="1"/>
</dbReference>
<keyword evidence="4" id="KW-1185">Reference proteome</keyword>
<dbReference type="Gene3D" id="3.40.50.1460">
    <property type="match status" value="1"/>
</dbReference>
<feature type="transmembrane region" description="Helical" evidence="1">
    <location>
        <begin position="548"/>
        <end position="566"/>
    </location>
</feature>
<feature type="transmembrane region" description="Helical" evidence="1">
    <location>
        <begin position="700"/>
        <end position="722"/>
    </location>
</feature>
<protein>
    <submittedName>
        <fullName evidence="3">Caspase family protein</fullName>
    </submittedName>
</protein>
<keyword evidence="1" id="KW-0812">Transmembrane</keyword>
<keyword evidence="1" id="KW-1133">Transmembrane helix</keyword>
<feature type="transmembrane region" description="Helical" evidence="1">
    <location>
        <begin position="578"/>
        <end position="600"/>
    </location>
</feature>
<evidence type="ECO:0000259" key="2">
    <source>
        <dbReference type="PROSITE" id="PS50208"/>
    </source>
</evidence>
<evidence type="ECO:0000313" key="4">
    <source>
        <dbReference type="Proteomes" id="UP001595699"/>
    </source>
</evidence>
<feature type="transmembrane region" description="Helical" evidence="1">
    <location>
        <begin position="641"/>
        <end position="664"/>
    </location>
</feature>
<accession>A0ABV7YKY7</accession>
<gene>
    <name evidence="3" type="ORF">ACFOUW_31030</name>
</gene>
<dbReference type="InterPro" id="IPR052039">
    <property type="entry name" value="Caspase-related_regulators"/>
</dbReference>
<feature type="transmembrane region" description="Helical" evidence="1">
    <location>
        <begin position="491"/>
        <end position="517"/>
    </location>
</feature>
<sequence length="729" mass="77714">MREKPTSQFVLRVAAEDDSNADEVVEAIALELRPELADAGVLRMEQVPLGRVPQGARGLSEIVGVCSFVITAVQTGESMARAVAAVRRVVDRYARRRQRVQVTIAGVDVDLAADDDVTSARIVQALLDLPTLRAAGTRDALVIANAHYDDPGLTRLRSPSRDADELANVLGDGAIGGFQVDKLVDADERSIRRRIATFFADRDRDDLLLLHFSCHGVKDTHGRLHLATRDTDLSMLGATSIPASFVHDALSQTQSRRVVLILDCCYSGAFARGTAVRSGSDVHVAEAFGTGTGRIVLTASSATEYAFEDGELTQAQARPSVFTAALVEGLRTGAADLDEDGEISIDELYDYTYRRVRQTTPNQAPMKWSFGVEGHLVVARSPRPAALPQTIVDDLASDRVVLRLEAVRALAKLSASERSGIREMAAWTLARLRDTDDSVQVRRAVIAALAGGGREAEPEPAVEETPSVTTAPAVAPRPYVRDRPAVRQWSALLLAACVLVSVSVALYAVATYGIAQLSLADDWFHNLIWFAQLAGAGLLLVTRRVRWAWFLIGVLAWAWVDLAPTLQSSARDSVQDAWGFMITADLLAIAAQLCLIVAVARRRPANPARVAAAALVGTLALATNLVPVPLIHQAWHLDAGYSGVVLVAAGMACALVMPFAVLVARADHVGAFLSIGWLAGGAELGLAATVSLFGEGMSDGNSLLLTTAWILLVATAAAGIAASRSSRST</sequence>
<name>A0ABV7YKY7_9ACTN</name>
<evidence type="ECO:0000256" key="1">
    <source>
        <dbReference type="SAM" id="Phobius"/>
    </source>
</evidence>
<feature type="transmembrane region" description="Helical" evidence="1">
    <location>
        <begin position="671"/>
        <end position="694"/>
    </location>
</feature>
<dbReference type="RefSeq" id="WP_205121308.1">
    <property type="nucleotide sequence ID" value="NZ_JAFBCM010000001.1"/>
</dbReference>
<dbReference type="PROSITE" id="PS00018">
    <property type="entry name" value="EF_HAND_1"/>
    <property type="match status" value="1"/>
</dbReference>
<organism evidence="3 4">
    <name type="scientific">Tenggerimyces flavus</name>
    <dbReference type="NCBI Taxonomy" id="1708749"/>
    <lineage>
        <taxon>Bacteria</taxon>
        <taxon>Bacillati</taxon>
        <taxon>Actinomycetota</taxon>
        <taxon>Actinomycetes</taxon>
        <taxon>Propionibacteriales</taxon>
        <taxon>Nocardioidaceae</taxon>
        <taxon>Tenggerimyces</taxon>
    </lineage>
</organism>